<dbReference type="Proteomes" id="UP000188604">
    <property type="component" value="Chromosome"/>
</dbReference>
<feature type="transmembrane region" description="Helical" evidence="6">
    <location>
        <begin position="295"/>
        <end position="322"/>
    </location>
</feature>
<gene>
    <name evidence="7" type="ORF">A0U93_03160</name>
</gene>
<dbReference type="EMBL" id="CP014691">
    <property type="protein sequence ID" value="AQS89242.1"/>
    <property type="molecule type" value="Genomic_DNA"/>
</dbReference>
<feature type="transmembrane region" description="Helical" evidence="6">
    <location>
        <begin position="147"/>
        <end position="166"/>
    </location>
</feature>
<evidence type="ECO:0000256" key="5">
    <source>
        <dbReference type="ARBA" id="ARBA00023136"/>
    </source>
</evidence>
<accession>A0A1U9KU23</accession>
<dbReference type="AlphaFoldDB" id="A0A1U9KU23"/>
<feature type="transmembrane region" description="Helical" evidence="6">
    <location>
        <begin position="204"/>
        <end position="223"/>
    </location>
</feature>
<dbReference type="PANTHER" id="PTHR21716:SF4">
    <property type="entry name" value="TRANSMEMBRANE PROTEIN 245"/>
    <property type="match status" value="1"/>
</dbReference>
<organism evidence="7 8">
    <name type="scientific">Neoasaia chiangmaiensis</name>
    <dbReference type="NCBI Taxonomy" id="320497"/>
    <lineage>
        <taxon>Bacteria</taxon>
        <taxon>Pseudomonadati</taxon>
        <taxon>Pseudomonadota</taxon>
        <taxon>Alphaproteobacteria</taxon>
        <taxon>Acetobacterales</taxon>
        <taxon>Acetobacteraceae</taxon>
        <taxon>Neoasaia</taxon>
    </lineage>
</organism>
<reference evidence="7 8" key="1">
    <citation type="submission" date="2016-03" db="EMBL/GenBank/DDBJ databases">
        <title>Acetic acid bacteria sequencing.</title>
        <authorList>
            <person name="Brandt J."/>
            <person name="Jakob F."/>
            <person name="Vogel R.F."/>
        </authorList>
    </citation>
    <scope>NUCLEOTIDE SEQUENCE [LARGE SCALE GENOMIC DNA]</scope>
    <source>
        <strain evidence="7 8">NBRC 101099</strain>
    </source>
</reference>
<evidence type="ECO:0000256" key="3">
    <source>
        <dbReference type="ARBA" id="ARBA00022692"/>
    </source>
</evidence>
<evidence type="ECO:0000256" key="6">
    <source>
        <dbReference type="SAM" id="Phobius"/>
    </source>
</evidence>
<evidence type="ECO:0000256" key="1">
    <source>
        <dbReference type="ARBA" id="ARBA00004141"/>
    </source>
</evidence>
<evidence type="ECO:0000256" key="2">
    <source>
        <dbReference type="ARBA" id="ARBA00009773"/>
    </source>
</evidence>
<evidence type="ECO:0000313" key="7">
    <source>
        <dbReference type="EMBL" id="AQS89242.1"/>
    </source>
</evidence>
<sequence>MLGLLLVGVAYGCSVVLWPFLSAILWAAILTFTTWPLYVRLRRSIRPVLAALVMMVSSAIAILVPLGFLTSTGVADIPDVIRGIDHALVHIATSEPAPPWIAHIPLVGNQAQAAYHYWTHDLRTVGQTLQPYAGQIARYMLSALMQLASGIAELLMALFVALFFWINGDALGRVIRALLTRITGDYAARLIAVIGNVIRGTVYGILGTAIVQGVLTAIGLLIFGVSDPVLLGGLAAFFAVFPVGAPLVWVPAAIWLAVHHHLVAGIGLAVYGIVLISGADHIIRPAFIARGAQLPYLLTVLGVLGGIVAMGGLGIFLGPVLLGVGYTLTVEFANGRAGSSMPATQEVKKAS</sequence>
<name>A0A1U9KU23_9PROT</name>
<dbReference type="InterPro" id="IPR002549">
    <property type="entry name" value="AI-2E-like"/>
</dbReference>
<feature type="transmembrane region" description="Helical" evidence="6">
    <location>
        <begin position="48"/>
        <end position="69"/>
    </location>
</feature>
<evidence type="ECO:0000256" key="4">
    <source>
        <dbReference type="ARBA" id="ARBA00022989"/>
    </source>
</evidence>
<keyword evidence="4 6" id="KW-1133">Transmembrane helix</keyword>
<dbReference type="GO" id="GO:0016020">
    <property type="term" value="C:membrane"/>
    <property type="evidence" value="ECO:0007669"/>
    <property type="project" value="UniProtKB-SubCell"/>
</dbReference>
<feature type="transmembrane region" description="Helical" evidence="6">
    <location>
        <begin position="262"/>
        <end position="283"/>
    </location>
</feature>
<keyword evidence="3 6" id="KW-0812">Transmembrane</keyword>
<keyword evidence="5 6" id="KW-0472">Membrane</keyword>
<keyword evidence="8" id="KW-1185">Reference proteome</keyword>
<feature type="transmembrane region" description="Helical" evidence="6">
    <location>
        <begin position="230"/>
        <end position="256"/>
    </location>
</feature>
<comment type="similarity">
    <text evidence="2">Belongs to the autoinducer-2 exporter (AI-2E) (TC 2.A.86) family.</text>
</comment>
<comment type="subcellular location">
    <subcellularLocation>
        <location evidence="1">Membrane</location>
        <topology evidence="1">Multi-pass membrane protein</topology>
    </subcellularLocation>
</comment>
<dbReference type="PANTHER" id="PTHR21716">
    <property type="entry name" value="TRANSMEMBRANE PROTEIN"/>
    <property type="match status" value="1"/>
</dbReference>
<proteinExistence type="inferred from homology"/>
<dbReference type="Pfam" id="PF01594">
    <property type="entry name" value="AI-2E_transport"/>
    <property type="match status" value="1"/>
</dbReference>
<dbReference type="KEGG" id="nch:A0U93_03160"/>
<dbReference type="STRING" id="320497.A0U93_03160"/>
<protein>
    <submittedName>
        <fullName evidence="7">AI-2E family transporter</fullName>
    </submittedName>
</protein>
<evidence type="ECO:0000313" key="8">
    <source>
        <dbReference type="Proteomes" id="UP000188604"/>
    </source>
</evidence>
<feature type="transmembrane region" description="Helical" evidence="6">
    <location>
        <begin position="22"/>
        <end position="41"/>
    </location>
</feature>